<evidence type="ECO:0000259" key="5">
    <source>
        <dbReference type="PROSITE" id="PS51934"/>
    </source>
</evidence>
<dbReference type="Proteomes" id="UP000005408">
    <property type="component" value="Unassembled WGS sequence"/>
</dbReference>
<dbReference type="PANTHER" id="PTHR13943">
    <property type="entry name" value="HRAS-LIKE SUPPRESSOR - RELATED"/>
    <property type="match status" value="1"/>
</dbReference>
<comment type="similarity">
    <text evidence="1">Belongs to the H-rev107 family.</text>
</comment>
<evidence type="ECO:0000313" key="6">
    <source>
        <dbReference type="EnsemblMetazoa" id="G19390.1:cds"/>
    </source>
</evidence>
<dbReference type="EnsemblMetazoa" id="G19390.1">
    <property type="protein sequence ID" value="G19390.1:cds"/>
    <property type="gene ID" value="G19390"/>
</dbReference>
<dbReference type="AlphaFoldDB" id="A0A8W8JIP7"/>
<dbReference type="GO" id="GO:0004623">
    <property type="term" value="F:phospholipase A2 activity"/>
    <property type="evidence" value="ECO:0007669"/>
    <property type="project" value="TreeGrafter"/>
</dbReference>
<reference evidence="6" key="1">
    <citation type="submission" date="2022-08" db="UniProtKB">
        <authorList>
            <consortium name="EnsemblMetazoa"/>
        </authorList>
    </citation>
    <scope>IDENTIFICATION</scope>
    <source>
        <strain evidence="6">05x7-T-G4-1.051#20</strain>
    </source>
</reference>
<evidence type="ECO:0000256" key="1">
    <source>
        <dbReference type="ARBA" id="ARBA00007824"/>
    </source>
</evidence>
<proteinExistence type="inferred from homology"/>
<dbReference type="Gene3D" id="3.90.1720.10">
    <property type="entry name" value="endopeptidase domain like (from Nostoc punctiforme)"/>
    <property type="match status" value="1"/>
</dbReference>
<sequence>MAEGGFPSSRENIDLDWKLHLVNIQSIQGRDQHGKSPLTCVKQTRVNSSDELEIGDHVVFRRTLYDHHGIIVYKKGSDFEVVEPTKTSIFRDKAKLQHSKTTFNFRDEDVRVAKYTDRLSKKDTASLAMQIYEKSIEHPGSYKYNLFTNNCEHFATFCATGRMHSLQVADFGSRSLPSYIKDRLKKKFGISEENEQRKCFLCIPSNTIESKNDVKEGDIIGYLKNNIWHHAVVKGILESTNTTVTCSVAHCNSCGPNPDKKITNENIVITFKTLFYKLDFESSEFDIHEPGAVVGNAVEGRLMAVSLTDACSQFPSLCKLKP</sequence>
<organism evidence="6 7">
    <name type="scientific">Magallana gigas</name>
    <name type="common">Pacific oyster</name>
    <name type="synonym">Crassostrea gigas</name>
    <dbReference type="NCBI Taxonomy" id="29159"/>
    <lineage>
        <taxon>Eukaryota</taxon>
        <taxon>Metazoa</taxon>
        <taxon>Spiralia</taxon>
        <taxon>Lophotrochozoa</taxon>
        <taxon>Mollusca</taxon>
        <taxon>Bivalvia</taxon>
        <taxon>Autobranchia</taxon>
        <taxon>Pteriomorphia</taxon>
        <taxon>Ostreida</taxon>
        <taxon>Ostreoidea</taxon>
        <taxon>Ostreidae</taxon>
        <taxon>Magallana</taxon>
    </lineage>
</organism>
<keyword evidence="7" id="KW-1185">Reference proteome</keyword>
<dbReference type="GO" id="GO:0070292">
    <property type="term" value="P:N-acylphosphatidylethanolamine metabolic process"/>
    <property type="evidence" value="ECO:0007669"/>
    <property type="project" value="TreeGrafter"/>
</dbReference>
<keyword evidence="3" id="KW-0378">Hydrolase</keyword>
<evidence type="ECO:0000256" key="4">
    <source>
        <dbReference type="ARBA" id="ARBA00023098"/>
    </source>
</evidence>
<protein>
    <recommendedName>
        <fullName evidence="5">LRAT domain-containing protein</fullName>
    </recommendedName>
</protein>
<feature type="domain" description="LRAT" evidence="5">
    <location>
        <begin position="57"/>
        <end position="167"/>
    </location>
</feature>
<dbReference type="Pfam" id="PF04970">
    <property type="entry name" value="LRAT"/>
    <property type="match status" value="1"/>
</dbReference>
<dbReference type="PROSITE" id="PS51934">
    <property type="entry name" value="LRAT"/>
    <property type="match status" value="1"/>
</dbReference>
<evidence type="ECO:0000313" key="7">
    <source>
        <dbReference type="Proteomes" id="UP000005408"/>
    </source>
</evidence>
<keyword evidence="2" id="KW-0808">Transferase</keyword>
<dbReference type="GO" id="GO:0008970">
    <property type="term" value="F:phospholipase A1 activity"/>
    <property type="evidence" value="ECO:0007669"/>
    <property type="project" value="TreeGrafter"/>
</dbReference>
<evidence type="ECO:0000256" key="2">
    <source>
        <dbReference type="ARBA" id="ARBA00022679"/>
    </source>
</evidence>
<dbReference type="GO" id="GO:0016410">
    <property type="term" value="F:N-acyltransferase activity"/>
    <property type="evidence" value="ECO:0007669"/>
    <property type="project" value="TreeGrafter"/>
</dbReference>
<dbReference type="PANTHER" id="PTHR13943:SF77">
    <property type="entry name" value="LRAT DOMAIN-CONTAINING PROTEIN"/>
    <property type="match status" value="1"/>
</dbReference>
<dbReference type="InterPro" id="IPR007053">
    <property type="entry name" value="LRAT_dom"/>
</dbReference>
<name>A0A8W8JIP7_MAGGI</name>
<evidence type="ECO:0000256" key="3">
    <source>
        <dbReference type="ARBA" id="ARBA00022801"/>
    </source>
</evidence>
<dbReference type="InterPro" id="IPR051496">
    <property type="entry name" value="H-rev107_PLA/AT"/>
</dbReference>
<dbReference type="GO" id="GO:0005737">
    <property type="term" value="C:cytoplasm"/>
    <property type="evidence" value="ECO:0007669"/>
    <property type="project" value="TreeGrafter"/>
</dbReference>
<keyword evidence="4" id="KW-0443">Lipid metabolism</keyword>
<accession>A0A8W8JIP7</accession>